<evidence type="ECO:0000313" key="1">
    <source>
        <dbReference type="EMBL" id="KAH9312296.1"/>
    </source>
</evidence>
<dbReference type="EMBL" id="JAHRHJ020000006">
    <property type="protein sequence ID" value="KAH9312296.1"/>
    <property type="molecule type" value="Genomic_DNA"/>
</dbReference>
<dbReference type="Proteomes" id="UP000824469">
    <property type="component" value="Unassembled WGS sequence"/>
</dbReference>
<protein>
    <submittedName>
        <fullName evidence="1">Uncharacterized protein</fullName>
    </submittedName>
</protein>
<organism evidence="1 2">
    <name type="scientific">Taxus chinensis</name>
    <name type="common">Chinese yew</name>
    <name type="synonym">Taxus wallichiana var. chinensis</name>
    <dbReference type="NCBI Taxonomy" id="29808"/>
    <lineage>
        <taxon>Eukaryota</taxon>
        <taxon>Viridiplantae</taxon>
        <taxon>Streptophyta</taxon>
        <taxon>Embryophyta</taxon>
        <taxon>Tracheophyta</taxon>
        <taxon>Spermatophyta</taxon>
        <taxon>Pinopsida</taxon>
        <taxon>Pinidae</taxon>
        <taxon>Conifers II</taxon>
        <taxon>Cupressales</taxon>
        <taxon>Taxaceae</taxon>
        <taxon>Taxus</taxon>
    </lineage>
</organism>
<evidence type="ECO:0000313" key="2">
    <source>
        <dbReference type="Proteomes" id="UP000824469"/>
    </source>
</evidence>
<comment type="caution">
    <text evidence="1">The sequence shown here is derived from an EMBL/GenBank/DDBJ whole genome shotgun (WGS) entry which is preliminary data.</text>
</comment>
<dbReference type="AlphaFoldDB" id="A0AA38FY77"/>
<feature type="non-terminal residue" evidence="1">
    <location>
        <position position="88"/>
    </location>
</feature>
<sequence>TKFGCHTIRFFTSRPLNGMQKREKLKPWKVSSILSVPSHIIRPSYVGSISNPLVVKDPEVHDGTGIRHMRNAGRLAALALEYGGTFVK</sequence>
<feature type="non-terminal residue" evidence="1">
    <location>
        <position position="1"/>
    </location>
</feature>
<accession>A0AA38FY77</accession>
<keyword evidence="2" id="KW-1185">Reference proteome</keyword>
<gene>
    <name evidence="1" type="ORF">KI387_027331</name>
</gene>
<name>A0AA38FY77_TAXCH</name>
<reference evidence="1 2" key="1">
    <citation type="journal article" date="2021" name="Nat. Plants">
        <title>The Taxus genome provides insights into paclitaxel biosynthesis.</title>
        <authorList>
            <person name="Xiong X."/>
            <person name="Gou J."/>
            <person name="Liao Q."/>
            <person name="Li Y."/>
            <person name="Zhou Q."/>
            <person name="Bi G."/>
            <person name="Li C."/>
            <person name="Du R."/>
            <person name="Wang X."/>
            <person name="Sun T."/>
            <person name="Guo L."/>
            <person name="Liang H."/>
            <person name="Lu P."/>
            <person name="Wu Y."/>
            <person name="Zhang Z."/>
            <person name="Ro D.K."/>
            <person name="Shang Y."/>
            <person name="Huang S."/>
            <person name="Yan J."/>
        </authorList>
    </citation>
    <scope>NUCLEOTIDE SEQUENCE [LARGE SCALE GENOMIC DNA]</scope>
    <source>
        <strain evidence="1">Ta-2019</strain>
    </source>
</reference>
<proteinExistence type="predicted"/>